<name>A0A7K4FN71_9ARCH</name>
<dbReference type="InterPro" id="IPR010094">
    <property type="entry name" value="Transposase_put_N"/>
</dbReference>
<comment type="caution">
    <text evidence="1">The sequence shown here is derived from an EMBL/GenBank/DDBJ whole genome shotgun (WGS) entry which is preliminary data.</text>
</comment>
<dbReference type="EMBL" id="JABGBP010000201">
    <property type="protein sequence ID" value="NOL60375.1"/>
    <property type="molecule type" value="Genomic_DNA"/>
</dbReference>
<gene>
    <name evidence="1" type="ORF">HLB00_05950</name>
</gene>
<organism evidence="1 2">
    <name type="scientific">Ferroplasma acidiphilum</name>
    <dbReference type="NCBI Taxonomy" id="74969"/>
    <lineage>
        <taxon>Archaea</taxon>
        <taxon>Methanobacteriati</taxon>
        <taxon>Thermoplasmatota</taxon>
        <taxon>Thermoplasmata</taxon>
        <taxon>Thermoplasmatales</taxon>
        <taxon>Ferroplasmaceae</taxon>
        <taxon>Ferroplasma</taxon>
    </lineage>
</organism>
<evidence type="ECO:0000313" key="1">
    <source>
        <dbReference type="EMBL" id="NOL60375.1"/>
    </source>
</evidence>
<dbReference type="NCBIfam" id="TIGR01765">
    <property type="entry name" value="tspaseT_teng_N"/>
    <property type="match status" value="1"/>
</dbReference>
<evidence type="ECO:0000313" key="2">
    <source>
        <dbReference type="Proteomes" id="UP000546917"/>
    </source>
</evidence>
<sequence length="58" mass="6953">MLETLQIKLLPDDNQKALLLGTFKQFNEACNFVSKIAWDNKIYNKIFLQRLVYYDIRN</sequence>
<dbReference type="Proteomes" id="UP000546917">
    <property type="component" value="Unassembled WGS sequence"/>
</dbReference>
<feature type="non-terminal residue" evidence="1">
    <location>
        <position position="58"/>
    </location>
</feature>
<accession>A0A7K4FN71</accession>
<dbReference type="AlphaFoldDB" id="A0A7K4FN71"/>
<reference evidence="1 2" key="1">
    <citation type="submission" date="2020-05" db="EMBL/GenBank/DDBJ databases">
        <authorList>
            <person name="Zhang R."/>
        </authorList>
    </citation>
    <scope>NUCLEOTIDE SEQUENCE [LARGE SCALE GENOMIC DNA]</scope>
    <source>
        <strain evidence="1 2">DSM 28986</strain>
    </source>
</reference>
<proteinExistence type="predicted"/>
<protein>
    <submittedName>
        <fullName evidence="1">Transposase</fullName>
    </submittedName>
</protein>